<dbReference type="AlphaFoldDB" id="A0A2M3ZL74"/>
<dbReference type="EMBL" id="GGFM01008543">
    <property type="protein sequence ID" value="MBW29294.1"/>
    <property type="molecule type" value="Transcribed_RNA"/>
</dbReference>
<reference evidence="2" key="1">
    <citation type="submission" date="2018-01" db="EMBL/GenBank/DDBJ databases">
        <title>An insight into the sialome of Amazonian anophelines.</title>
        <authorList>
            <person name="Ribeiro J.M."/>
            <person name="Scarpassa V."/>
            <person name="Calvo E."/>
        </authorList>
    </citation>
    <scope>NUCLEOTIDE SEQUENCE</scope>
    <source>
        <tissue evidence="2">Salivary glands</tissue>
    </source>
</reference>
<name>A0A2M3ZL74_9DIPT</name>
<keyword evidence="1" id="KW-1133">Transmembrane helix</keyword>
<protein>
    <submittedName>
        <fullName evidence="2">Uncharacterized protein</fullName>
    </submittedName>
</protein>
<proteinExistence type="predicted"/>
<keyword evidence="1" id="KW-0472">Membrane</keyword>
<feature type="transmembrane region" description="Helical" evidence="1">
    <location>
        <begin position="12"/>
        <end position="32"/>
    </location>
</feature>
<keyword evidence="1" id="KW-0812">Transmembrane</keyword>
<sequence>MCVSCVQSPGKWVCAINVLLVFYVKAFTKYLMLHSFRSQLSKCVYVWMYLSSYNSVLRSTASDCLWSPV</sequence>
<organism evidence="2">
    <name type="scientific">Anopheles braziliensis</name>
    <dbReference type="NCBI Taxonomy" id="58242"/>
    <lineage>
        <taxon>Eukaryota</taxon>
        <taxon>Metazoa</taxon>
        <taxon>Ecdysozoa</taxon>
        <taxon>Arthropoda</taxon>
        <taxon>Hexapoda</taxon>
        <taxon>Insecta</taxon>
        <taxon>Pterygota</taxon>
        <taxon>Neoptera</taxon>
        <taxon>Endopterygota</taxon>
        <taxon>Diptera</taxon>
        <taxon>Nematocera</taxon>
        <taxon>Culicoidea</taxon>
        <taxon>Culicidae</taxon>
        <taxon>Anophelinae</taxon>
        <taxon>Anopheles</taxon>
    </lineage>
</organism>
<evidence type="ECO:0000256" key="1">
    <source>
        <dbReference type="SAM" id="Phobius"/>
    </source>
</evidence>
<evidence type="ECO:0000313" key="2">
    <source>
        <dbReference type="EMBL" id="MBW29294.1"/>
    </source>
</evidence>
<accession>A0A2M3ZL74</accession>